<dbReference type="PANTHER" id="PTHR43669:SF14">
    <property type="entry name" value="OXIDOREDUCTASE"/>
    <property type="match status" value="1"/>
</dbReference>
<evidence type="ECO:0000313" key="4">
    <source>
        <dbReference type="EMBL" id="CRZ16845.1"/>
    </source>
</evidence>
<proteinExistence type="inferred from homology"/>
<accession>A0A0H5RRT0</accession>
<dbReference type="STRING" id="146018.BN2156_03723"/>
<evidence type="ECO:0000256" key="2">
    <source>
        <dbReference type="ARBA" id="ARBA00023002"/>
    </source>
</evidence>
<evidence type="ECO:0000256" key="3">
    <source>
        <dbReference type="SAM" id="MobiDB-lite"/>
    </source>
</evidence>
<protein>
    <submittedName>
        <fullName evidence="4">3-oxoacyl-ACP reductase</fullName>
    </submittedName>
</protein>
<dbReference type="AlphaFoldDB" id="A0A0H5RRT0"/>
<dbReference type="Gene3D" id="3.40.50.720">
    <property type="entry name" value="NAD(P)-binding Rossmann-like Domain"/>
    <property type="match status" value="1"/>
</dbReference>
<feature type="region of interest" description="Disordered" evidence="3">
    <location>
        <begin position="93"/>
        <end position="118"/>
    </location>
</feature>
<evidence type="ECO:0000256" key="1">
    <source>
        <dbReference type="ARBA" id="ARBA00006484"/>
    </source>
</evidence>
<comment type="similarity">
    <text evidence="1">Belongs to the short-chain dehydrogenases/reductases (SDR) family.</text>
</comment>
<dbReference type="Pfam" id="PF00106">
    <property type="entry name" value="adh_short"/>
    <property type="match status" value="1"/>
</dbReference>
<dbReference type="Proteomes" id="UP000199147">
    <property type="component" value="Unassembled WGS sequence"/>
</dbReference>
<dbReference type="EMBL" id="CWKH01000002">
    <property type="protein sequence ID" value="CRZ16845.1"/>
    <property type="molecule type" value="Genomic_DNA"/>
</dbReference>
<sequence>MSAHPSWSSPRTAIVTGGASGIGLAIARRLSEEGAAVAIFDRDATAAIDSAKAITDSGGWALGLRVDVTDRFLIDAAIETTTEELGPPTILVTAPVSTDSRSSCPSPLRAGERSWPST</sequence>
<dbReference type="PANTHER" id="PTHR43669">
    <property type="entry name" value="5-KETO-D-GLUCONATE 5-REDUCTASE"/>
    <property type="match status" value="1"/>
</dbReference>
<evidence type="ECO:0000313" key="5">
    <source>
        <dbReference type="Proteomes" id="UP000199147"/>
    </source>
</evidence>
<gene>
    <name evidence="4" type="primary">fabG2</name>
    <name evidence="4" type="ORF">BN2156_03723</name>
</gene>
<dbReference type="InterPro" id="IPR002347">
    <property type="entry name" value="SDR_fam"/>
</dbReference>
<feature type="compositionally biased region" description="Polar residues" evidence="3">
    <location>
        <begin position="95"/>
        <end position="105"/>
    </location>
</feature>
<name>A0A0H5RRT0_9MYCO</name>
<organism evidence="4 5">
    <name type="scientific">Mycolicibacterium neworleansense</name>
    <dbReference type="NCBI Taxonomy" id="146018"/>
    <lineage>
        <taxon>Bacteria</taxon>
        <taxon>Bacillati</taxon>
        <taxon>Actinomycetota</taxon>
        <taxon>Actinomycetes</taxon>
        <taxon>Mycobacteriales</taxon>
        <taxon>Mycobacteriaceae</taxon>
        <taxon>Mycolicibacterium</taxon>
    </lineage>
</organism>
<dbReference type="SUPFAM" id="SSF51735">
    <property type="entry name" value="NAD(P)-binding Rossmann-fold domains"/>
    <property type="match status" value="1"/>
</dbReference>
<reference evidence="5" key="1">
    <citation type="submission" date="2015-07" db="EMBL/GenBank/DDBJ databases">
        <authorList>
            <person name="Urmite Genomes"/>
        </authorList>
    </citation>
    <scope>NUCLEOTIDE SEQUENCE [LARGE SCALE GENOMIC DNA]</scope>
    <source>
        <strain evidence="5">type strain: ATCC 49404</strain>
    </source>
</reference>
<dbReference type="InterPro" id="IPR036291">
    <property type="entry name" value="NAD(P)-bd_dom_sf"/>
</dbReference>
<dbReference type="GO" id="GO:0016491">
    <property type="term" value="F:oxidoreductase activity"/>
    <property type="evidence" value="ECO:0007669"/>
    <property type="project" value="UniProtKB-KW"/>
</dbReference>
<keyword evidence="2" id="KW-0560">Oxidoreductase</keyword>
<keyword evidence="5" id="KW-1185">Reference proteome</keyword>